<organism evidence="5 6">
    <name type="scientific">Colletotrichum higginsianum (strain IMI 349063)</name>
    <name type="common">Crucifer anthracnose fungus</name>
    <dbReference type="NCBI Taxonomy" id="759273"/>
    <lineage>
        <taxon>Eukaryota</taxon>
        <taxon>Fungi</taxon>
        <taxon>Dikarya</taxon>
        <taxon>Ascomycota</taxon>
        <taxon>Pezizomycotina</taxon>
        <taxon>Sordariomycetes</taxon>
        <taxon>Hypocreomycetidae</taxon>
        <taxon>Glomerellales</taxon>
        <taxon>Glomerellaceae</taxon>
        <taxon>Colletotrichum</taxon>
        <taxon>Colletotrichum destructivum species complex</taxon>
    </lineage>
</organism>
<dbReference type="GO" id="GO:0008270">
    <property type="term" value="F:zinc ion binding"/>
    <property type="evidence" value="ECO:0007669"/>
    <property type="project" value="InterPro"/>
</dbReference>
<evidence type="ECO:0000259" key="4">
    <source>
        <dbReference type="PROSITE" id="PS50048"/>
    </source>
</evidence>
<feature type="region of interest" description="Disordered" evidence="3">
    <location>
        <begin position="1"/>
        <end position="35"/>
    </location>
</feature>
<dbReference type="InterPro" id="IPR036864">
    <property type="entry name" value="Zn2-C6_fun-type_DNA-bd_sf"/>
</dbReference>
<comment type="subcellular location">
    <subcellularLocation>
        <location evidence="1">Nucleus</location>
    </subcellularLocation>
</comment>
<proteinExistence type="predicted"/>
<dbReference type="SMART" id="SM00066">
    <property type="entry name" value="GAL4"/>
    <property type="match status" value="1"/>
</dbReference>
<dbReference type="KEGG" id="chig:CH63R_06689"/>
<dbReference type="GO" id="GO:0000976">
    <property type="term" value="F:transcription cis-regulatory region binding"/>
    <property type="evidence" value="ECO:0007669"/>
    <property type="project" value="TreeGrafter"/>
</dbReference>
<dbReference type="Gene3D" id="4.10.240.10">
    <property type="entry name" value="Zn(2)-C6 fungal-type DNA-binding domain"/>
    <property type="match status" value="1"/>
</dbReference>
<evidence type="ECO:0000256" key="3">
    <source>
        <dbReference type="SAM" id="MobiDB-lite"/>
    </source>
</evidence>
<dbReference type="PROSITE" id="PS50048">
    <property type="entry name" value="ZN2_CY6_FUNGAL_2"/>
    <property type="match status" value="1"/>
</dbReference>
<dbReference type="GO" id="GO:0005634">
    <property type="term" value="C:nucleus"/>
    <property type="evidence" value="ECO:0007669"/>
    <property type="project" value="UniProtKB-SubCell"/>
</dbReference>
<feature type="region of interest" description="Disordered" evidence="3">
    <location>
        <begin position="334"/>
        <end position="359"/>
    </location>
</feature>
<feature type="compositionally biased region" description="Basic residues" evidence="3">
    <location>
        <begin position="26"/>
        <end position="35"/>
    </location>
</feature>
<feature type="domain" description="Zn(2)-C6 fungal-type" evidence="4">
    <location>
        <begin position="41"/>
        <end position="71"/>
    </location>
</feature>
<dbReference type="OrthoDB" id="5319341at2759"/>
<gene>
    <name evidence="5" type="ORF">CH63R_06689</name>
</gene>
<dbReference type="PANTHER" id="PTHR37534">
    <property type="entry name" value="TRANSCRIPTIONAL ACTIVATOR PROTEIN UGA3"/>
    <property type="match status" value="1"/>
</dbReference>
<evidence type="ECO:0000313" key="6">
    <source>
        <dbReference type="Proteomes" id="UP000092177"/>
    </source>
</evidence>
<dbReference type="RefSeq" id="XP_018159514.1">
    <property type="nucleotide sequence ID" value="XM_018301664.1"/>
</dbReference>
<dbReference type="AlphaFoldDB" id="A0A1B7YFZ2"/>
<evidence type="ECO:0000256" key="1">
    <source>
        <dbReference type="ARBA" id="ARBA00004123"/>
    </source>
</evidence>
<accession>A0A1B7YFZ2</accession>
<dbReference type="VEuPathDB" id="FungiDB:CH63R_06689"/>
<protein>
    <submittedName>
        <fullName evidence="5">Zn 2cys6 transcription factor</fullName>
    </submittedName>
</protein>
<dbReference type="Pfam" id="PF11951">
    <property type="entry name" value="Fungal_trans_2"/>
    <property type="match status" value="1"/>
</dbReference>
<dbReference type="CDD" id="cd00067">
    <property type="entry name" value="GAL4"/>
    <property type="match status" value="1"/>
</dbReference>
<dbReference type="PROSITE" id="PS00463">
    <property type="entry name" value="ZN2_CY6_FUNGAL_1"/>
    <property type="match status" value="1"/>
</dbReference>
<sequence>MDTSSTARRKSTASSVAASGTETRPRRVRPSRARGLRTSTGCLTCRRRRIKCDEGKPKCAQCCKSDRGCEYAQPAAPEEALETRHRSQSVVSTAADQDLPDDYLPGLPNAAEGTTDSGVVVTPPVPKDAPASTATAAVAAAATAHPVDFATPFVPSFDPADPCGTTLGVEETLQPSVSDADLGFSPLALSQTSLLNISPFEWYDLLAQDAINNIQRLNSLSGGETRWAFDESTLSRRQSPIPESPRDGNEGPPGFGQEDAPVTQPWNTTSNIELSESDLAYFRYYVDVVGPILDLFDPERHFSNVVPHLAVRNIGLLKSILAVAARHMSLGSTASIDDGPAPSNPPSPDTSYPGGGQAETEPARMATQFYYETLQYLSHTLLYPSYANSHEILATAIMISTYEMFDADGPSTNGDWERHLRGAFWIQRSQNNNGESADGLRRAVWWAWLRQDIWAAFRSGRRTLTIFQPQRRIRDLGSDELVTRILFIAAKCVEYASRDADAAPVRDLQHRLNHGNRLLRSLEEWRQALPASFAPISAAPTPVPETASAAGIPFASSPTSSAGHSRRDSVCASSVKSASKQIFHPVWIHPPSHAGAMQMYHFARAIVLLAQPTTGGLNAYRQRQRSLTESLHTVCGIADSCRDTDPAMAFVNVQAVFAVSENGDADDPITVGQCAQDKQKQSEILPILDRALAISKFPVKGLTQALRRLWDEGV</sequence>
<dbReference type="GO" id="GO:0000981">
    <property type="term" value="F:DNA-binding transcription factor activity, RNA polymerase II-specific"/>
    <property type="evidence" value="ECO:0007669"/>
    <property type="project" value="InterPro"/>
</dbReference>
<comment type="caution">
    <text evidence="5">The sequence shown here is derived from an EMBL/GenBank/DDBJ whole genome shotgun (WGS) entry which is preliminary data.</text>
</comment>
<dbReference type="InterPro" id="IPR021858">
    <property type="entry name" value="Fun_TF"/>
</dbReference>
<dbReference type="SUPFAM" id="SSF57701">
    <property type="entry name" value="Zn2/Cys6 DNA-binding domain"/>
    <property type="match status" value="1"/>
</dbReference>
<dbReference type="EMBL" id="LTAN01000004">
    <property type="protein sequence ID" value="OBR10997.1"/>
    <property type="molecule type" value="Genomic_DNA"/>
</dbReference>
<keyword evidence="6" id="KW-1185">Reference proteome</keyword>
<dbReference type="CDD" id="cd12148">
    <property type="entry name" value="fungal_TF_MHR"/>
    <property type="match status" value="1"/>
</dbReference>
<dbReference type="GO" id="GO:0045944">
    <property type="term" value="P:positive regulation of transcription by RNA polymerase II"/>
    <property type="evidence" value="ECO:0007669"/>
    <property type="project" value="TreeGrafter"/>
</dbReference>
<feature type="region of interest" description="Disordered" evidence="3">
    <location>
        <begin position="231"/>
        <end position="267"/>
    </location>
</feature>
<keyword evidence="2" id="KW-0539">Nucleus</keyword>
<dbReference type="GeneID" id="28865771"/>
<dbReference type="PANTHER" id="PTHR37534:SF3">
    <property type="entry name" value="ZN(II)2CYS6 TRANSCRIPTION FACTOR (EUROFUNG)"/>
    <property type="match status" value="1"/>
</dbReference>
<dbReference type="Proteomes" id="UP000092177">
    <property type="component" value="Chromosome 4"/>
</dbReference>
<name>A0A1B7YFZ2_COLHI</name>
<dbReference type="Pfam" id="PF00172">
    <property type="entry name" value="Zn_clus"/>
    <property type="match status" value="1"/>
</dbReference>
<evidence type="ECO:0000256" key="2">
    <source>
        <dbReference type="ARBA" id="ARBA00023242"/>
    </source>
</evidence>
<evidence type="ECO:0000313" key="5">
    <source>
        <dbReference type="EMBL" id="OBR10997.1"/>
    </source>
</evidence>
<dbReference type="InterPro" id="IPR001138">
    <property type="entry name" value="Zn2Cys6_DnaBD"/>
</dbReference>
<feature type="compositionally biased region" description="Low complexity" evidence="3">
    <location>
        <begin position="1"/>
        <end position="19"/>
    </location>
</feature>
<reference evidence="6" key="1">
    <citation type="journal article" date="2017" name="BMC Genomics">
        <title>Gapless genome assembly of Colletotrichum higginsianum reveals chromosome structure and association of transposable elements with secondary metabolite gene clusters.</title>
        <authorList>
            <person name="Dallery J.-F."/>
            <person name="Lapalu N."/>
            <person name="Zampounis A."/>
            <person name="Pigne S."/>
            <person name="Luyten I."/>
            <person name="Amselem J."/>
            <person name="Wittenberg A.H.J."/>
            <person name="Zhou S."/>
            <person name="de Queiroz M.V."/>
            <person name="Robin G.P."/>
            <person name="Auger A."/>
            <person name="Hainaut M."/>
            <person name="Henrissat B."/>
            <person name="Kim K.-T."/>
            <person name="Lee Y.-H."/>
            <person name="Lespinet O."/>
            <person name="Schwartz D.C."/>
            <person name="Thon M.R."/>
            <person name="O'Connell R.J."/>
        </authorList>
    </citation>
    <scope>NUCLEOTIDE SEQUENCE [LARGE SCALE GENOMIC DNA]</scope>
    <source>
        <strain evidence="6">IMI 349063</strain>
    </source>
</reference>